<feature type="domain" description="RNA polymerase sigma factor 70 region 4 type 2" evidence="6">
    <location>
        <begin position="159"/>
        <end position="204"/>
    </location>
</feature>
<keyword evidence="4" id="KW-0804">Transcription</keyword>
<reference evidence="7" key="1">
    <citation type="submission" date="2021-12" db="EMBL/GenBank/DDBJ databases">
        <authorList>
            <person name="Criscuolo A."/>
        </authorList>
    </citation>
    <scope>NUCLEOTIDE SEQUENCE</scope>
    <source>
        <strain evidence="7">CIP111894</strain>
    </source>
</reference>
<accession>A0ABM9BFI9</accession>
<evidence type="ECO:0000259" key="6">
    <source>
        <dbReference type="Pfam" id="PF08281"/>
    </source>
</evidence>
<dbReference type="CDD" id="cd06171">
    <property type="entry name" value="Sigma70_r4"/>
    <property type="match status" value="1"/>
</dbReference>
<feature type="domain" description="RNA polymerase sigma-70 region 2" evidence="5">
    <location>
        <begin position="71"/>
        <end position="137"/>
    </location>
</feature>
<gene>
    <name evidence="7" type="ORF">PAECIP111894_03584</name>
</gene>
<evidence type="ECO:0000313" key="7">
    <source>
        <dbReference type="EMBL" id="CAH1057426.1"/>
    </source>
</evidence>
<dbReference type="NCBIfam" id="TIGR02937">
    <property type="entry name" value="sigma70-ECF"/>
    <property type="match status" value="1"/>
</dbReference>
<dbReference type="EMBL" id="CAKMAB010000020">
    <property type="protein sequence ID" value="CAH1057426.1"/>
    <property type="molecule type" value="Genomic_DNA"/>
</dbReference>
<dbReference type="PANTHER" id="PTHR43133">
    <property type="entry name" value="RNA POLYMERASE ECF-TYPE SIGMA FACTO"/>
    <property type="match status" value="1"/>
</dbReference>
<evidence type="ECO:0008006" key="9">
    <source>
        <dbReference type="Google" id="ProtNLM"/>
    </source>
</evidence>
<dbReference type="Pfam" id="PF04542">
    <property type="entry name" value="Sigma70_r2"/>
    <property type="match status" value="1"/>
</dbReference>
<dbReference type="SUPFAM" id="SSF88946">
    <property type="entry name" value="Sigma2 domain of RNA polymerase sigma factors"/>
    <property type="match status" value="1"/>
</dbReference>
<evidence type="ECO:0000256" key="4">
    <source>
        <dbReference type="ARBA" id="ARBA00023163"/>
    </source>
</evidence>
<evidence type="ECO:0000256" key="3">
    <source>
        <dbReference type="ARBA" id="ARBA00023082"/>
    </source>
</evidence>
<dbReference type="InterPro" id="IPR039425">
    <property type="entry name" value="RNA_pol_sigma-70-like"/>
</dbReference>
<proteinExistence type="inferred from homology"/>
<dbReference type="Gene3D" id="1.10.1740.10">
    <property type="match status" value="1"/>
</dbReference>
<dbReference type="InterPro" id="IPR013324">
    <property type="entry name" value="RNA_pol_sigma_r3/r4-like"/>
</dbReference>
<name>A0ABM9BFI9_9BACL</name>
<dbReference type="InterPro" id="IPR013249">
    <property type="entry name" value="RNA_pol_sigma70_r4_t2"/>
</dbReference>
<organism evidence="7 8">
    <name type="scientific">Paenibacillus pseudetheri</name>
    <dbReference type="NCBI Taxonomy" id="2897682"/>
    <lineage>
        <taxon>Bacteria</taxon>
        <taxon>Bacillati</taxon>
        <taxon>Bacillota</taxon>
        <taxon>Bacilli</taxon>
        <taxon>Bacillales</taxon>
        <taxon>Paenibacillaceae</taxon>
        <taxon>Paenibacillus</taxon>
    </lineage>
</organism>
<dbReference type="InterPro" id="IPR036388">
    <property type="entry name" value="WH-like_DNA-bd_sf"/>
</dbReference>
<dbReference type="PANTHER" id="PTHR43133:SF51">
    <property type="entry name" value="RNA POLYMERASE SIGMA FACTOR"/>
    <property type="match status" value="1"/>
</dbReference>
<dbReference type="Pfam" id="PF08281">
    <property type="entry name" value="Sigma70_r4_2"/>
    <property type="match status" value="1"/>
</dbReference>
<keyword evidence="2" id="KW-0805">Transcription regulation</keyword>
<evidence type="ECO:0000256" key="1">
    <source>
        <dbReference type="ARBA" id="ARBA00010641"/>
    </source>
</evidence>
<dbReference type="SUPFAM" id="SSF88659">
    <property type="entry name" value="Sigma3 and sigma4 domains of RNA polymerase sigma factors"/>
    <property type="match status" value="1"/>
</dbReference>
<dbReference type="Gene3D" id="1.10.10.10">
    <property type="entry name" value="Winged helix-like DNA-binding domain superfamily/Winged helix DNA-binding domain"/>
    <property type="match status" value="1"/>
</dbReference>
<dbReference type="InterPro" id="IPR013325">
    <property type="entry name" value="RNA_pol_sigma_r2"/>
</dbReference>
<evidence type="ECO:0000259" key="5">
    <source>
        <dbReference type="Pfam" id="PF04542"/>
    </source>
</evidence>
<dbReference type="InterPro" id="IPR014284">
    <property type="entry name" value="RNA_pol_sigma-70_dom"/>
</dbReference>
<sequence length="219" mass="25703">MTNNPVLLQASFKYLFRIKTGLNFIIYLCRLFFGQYINLSSAASNQPRLNSDAMQLQVRGANILRVETALKEHGDALLRLSHSYLHNISDAEDILQETLIQMLRKAPVFECLEHEKAWLLRVAINLCKNKIKYNQRRRWEELSESLSCEISEDLTFVWDTVGSLPVKYREVIHLFYQEDMTTKKIAKLLDKQESTVRSLLHRARGYLKDELKEVYDFEE</sequence>
<comment type="caution">
    <text evidence="7">The sequence shown here is derived from an EMBL/GenBank/DDBJ whole genome shotgun (WGS) entry which is preliminary data.</text>
</comment>
<evidence type="ECO:0000313" key="8">
    <source>
        <dbReference type="Proteomes" id="UP000838749"/>
    </source>
</evidence>
<keyword evidence="3" id="KW-0731">Sigma factor</keyword>
<keyword evidence="8" id="KW-1185">Reference proteome</keyword>
<dbReference type="Proteomes" id="UP000838749">
    <property type="component" value="Unassembled WGS sequence"/>
</dbReference>
<evidence type="ECO:0000256" key="2">
    <source>
        <dbReference type="ARBA" id="ARBA00023015"/>
    </source>
</evidence>
<protein>
    <recommendedName>
        <fullName evidence="9">RNA polymerase subunit sigma-70</fullName>
    </recommendedName>
</protein>
<dbReference type="InterPro" id="IPR007627">
    <property type="entry name" value="RNA_pol_sigma70_r2"/>
</dbReference>
<comment type="similarity">
    <text evidence="1">Belongs to the sigma-70 factor family. ECF subfamily.</text>
</comment>